<evidence type="ECO:0008006" key="4">
    <source>
        <dbReference type="Google" id="ProtNLM"/>
    </source>
</evidence>
<feature type="chain" id="PRO_5024994119" description="Secreted protein" evidence="1">
    <location>
        <begin position="32"/>
        <end position="82"/>
    </location>
</feature>
<protein>
    <recommendedName>
        <fullName evidence="4">Secreted protein</fullName>
    </recommendedName>
</protein>
<feature type="signal peptide" evidence="1">
    <location>
        <begin position="1"/>
        <end position="31"/>
    </location>
</feature>
<sequence>MMSSFPLLSSSFFFLLLSSLSFSLVLSSARSDFPIRTRCRMQGYYLTVDSSQRGALHLHADGSSCMDHCYFHLLRTKMTMSY</sequence>
<dbReference type="GeneID" id="43638890"/>
<organism evidence="2 3">
    <name type="scientific">Aspergillus pseudotamarii</name>
    <dbReference type="NCBI Taxonomy" id="132259"/>
    <lineage>
        <taxon>Eukaryota</taxon>
        <taxon>Fungi</taxon>
        <taxon>Dikarya</taxon>
        <taxon>Ascomycota</taxon>
        <taxon>Pezizomycotina</taxon>
        <taxon>Eurotiomycetes</taxon>
        <taxon>Eurotiomycetidae</taxon>
        <taxon>Eurotiales</taxon>
        <taxon>Aspergillaceae</taxon>
        <taxon>Aspergillus</taxon>
        <taxon>Aspergillus subgen. Circumdati</taxon>
    </lineage>
</organism>
<dbReference type="Proteomes" id="UP000325672">
    <property type="component" value="Unassembled WGS sequence"/>
</dbReference>
<dbReference type="AlphaFoldDB" id="A0A5N6STN2"/>
<proteinExistence type="predicted"/>
<name>A0A5N6STN2_ASPPS</name>
<keyword evidence="3" id="KW-1185">Reference proteome</keyword>
<accession>A0A5N6STN2</accession>
<gene>
    <name evidence="2" type="ORF">BDV38DRAFT_247648</name>
</gene>
<reference evidence="2 3" key="1">
    <citation type="submission" date="2019-04" db="EMBL/GenBank/DDBJ databases">
        <title>Friends and foes A comparative genomics study of 23 Aspergillus species from section Flavi.</title>
        <authorList>
            <consortium name="DOE Joint Genome Institute"/>
            <person name="Kjaerbolling I."/>
            <person name="Vesth T."/>
            <person name="Frisvad J.C."/>
            <person name="Nybo J.L."/>
            <person name="Theobald S."/>
            <person name="Kildgaard S."/>
            <person name="Isbrandt T."/>
            <person name="Kuo A."/>
            <person name="Sato A."/>
            <person name="Lyhne E.K."/>
            <person name="Kogle M.E."/>
            <person name="Wiebenga A."/>
            <person name="Kun R.S."/>
            <person name="Lubbers R.J."/>
            <person name="Makela M.R."/>
            <person name="Barry K."/>
            <person name="Chovatia M."/>
            <person name="Clum A."/>
            <person name="Daum C."/>
            <person name="Haridas S."/>
            <person name="He G."/>
            <person name="LaButti K."/>
            <person name="Lipzen A."/>
            <person name="Mondo S."/>
            <person name="Riley R."/>
            <person name="Salamov A."/>
            <person name="Simmons B.A."/>
            <person name="Magnuson J.K."/>
            <person name="Henrissat B."/>
            <person name="Mortensen U.H."/>
            <person name="Larsen T.O."/>
            <person name="Devries R.P."/>
            <person name="Grigoriev I.V."/>
            <person name="Machida M."/>
            <person name="Baker S.E."/>
            <person name="Andersen M.R."/>
        </authorList>
    </citation>
    <scope>NUCLEOTIDE SEQUENCE [LARGE SCALE GENOMIC DNA]</scope>
    <source>
        <strain evidence="2 3">CBS 117625</strain>
    </source>
</reference>
<dbReference type="RefSeq" id="XP_031913300.1">
    <property type="nucleotide sequence ID" value="XM_032054680.1"/>
</dbReference>
<keyword evidence="1" id="KW-0732">Signal</keyword>
<evidence type="ECO:0000313" key="3">
    <source>
        <dbReference type="Proteomes" id="UP000325672"/>
    </source>
</evidence>
<dbReference type="EMBL" id="ML743579">
    <property type="protein sequence ID" value="KAE8137237.1"/>
    <property type="molecule type" value="Genomic_DNA"/>
</dbReference>
<evidence type="ECO:0000313" key="2">
    <source>
        <dbReference type="EMBL" id="KAE8137237.1"/>
    </source>
</evidence>
<evidence type="ECO:0000256" key="1">
    <source>
        <dbReference type="SAM" id="SignalP"/>
    </source>
</evidence>